<comment type="caution">
    <text evidence="1">The sequence shown here is derived from an EMBL/GenBank/DDBJ whole genome shotgun (WGS) entry which is preliminary data.</text>
</comment>
<dbReference type="GO" id="GO:0008168">
    <property type="term" value="F:methyltransferase activity"/>
    <property type="evidence" value="ECO:0007669"/>
    <property type="project" value="UniProtKB-KW"/>
</dbReference>
<dbReference type="InterPro" id="IPR029063">
    <property type="entry name" value="SAM-dependent_MTases_sf"/>
</dbReference>
<dbReference type="CDD" id="cd02440">
    <property type="entry name" value="AdoMet_MTases"/>
    <property type="match status" value="1"/>
</dbReference>
<sequence>MLTLSHPLKQVFHCPEESDFYAHCLESLVLNASDNSRLIVEFGSGEGSPVIKSLLRTDFDGTIQGFELNKVACKIAQSQIKEYELRERYTVNNCSFFDSPLYELADCVISNPPYLPAMDDKIYQPLLHGGSDGCTISKNLLSLGCDEVLLMVSSYSNPVGLIDYALDRGYSVANFEITPLNFGYYSSEPKVKRAIATLREQGMAFYSENIYLLAGVLFKNQQKAQRDLSRELIKLITAF</sequence>
<evidence type="ECO:0000313" key="1">
    <source>
        <dbReference type="EMBL" id="MCT7968495.1"/>
    </source>
</evidence>
<reference evidence="1 2" key="1">
    <citation type="journal article" date="2022" name="Front. Microbiol.">
        <title>High genomic differentiation and limited gene flow indicate recent cryptic speciation within the genus Laspinema (cyanobacteria).</title>
        <authorList>
            <person name="Stanojkovic A."/>
            <person name="Skoupy S."/>
            <person name="Skaloud P."/>
            <person name="Dvorak P."/>
        </authorList>
    </citation>
    <scope>NUCLEOTIDE SEQUENCE [LARGE SCALE GENOMIC DNA]</scope>
    <source>
        <strain evidence="1 2">D2a</strain>
    </source>
</reference>
<dbReference type="RefSeq" id="WP_368008005.1">
    <property type="nucleotide sequence ID" value="NZ_JAMXFF010000032.1"/>
</dbReference>
<keyword evidence="2" id="KW-1185">Reference proteome</keyword>
<dbReference type="EMBL" id="JAMXFF010000032">
    <property type="protein sequence ID" value="MCT7968495.1"/>
    <property type="molecule type" value="Genomic_DNA"/>
</dbReference>
<dbReference type="SUPFAM" id="SSF53335">
    <property type="entry name" value="S-adenosyl-L-methionine-dependent methyltransferases"/>
    <property type="match status" value="1"/>
</dbReference>
<keyword evidence="1" id="KW-0808">Transferase</keyword>
<protein>
    <submittedName>
        <fullName evidence="1">SAM-dependent methyltransferase</fullName>
    </submittedName>
</protein>
<organism evidence="1 2">
    <name type="scientific">Laspinema palackyanum D2a</name>
    <dbReference type="NCBI Taxonomy" id="2953684"/>
    <lineage>
        <taxon>Bacteria</taxon>
        <taxon>Bacillati</taxon>
        <taxon>Cyanobacteriota</taxon>
        <taxon>Cyanophyceae</taxon>
        <taxon>Oscillatoriophycideae</taxon>
        <taxon>Oscillatoriales</taxon>
        <taxon>Laspinemataceae</taxon>
        <taxon>Laspinema</taxon>
        <taxon>Laspinema palackyanum</taxon>
    </lineage>
</organism>
<accession>A0ABT2MUS4</accession>
<dbReference type="InterPro" id="IPR002052">
    <property type="entry name" value="DNA_methylase_N6_adenine_CS"/>
</dbReference>
<dbReference type="Gene3D" id="3.40.50.150">
    <property type="entry name" value="Vaccinia Virus protein VP39"/>
    <property type="match status" value="1"/>
</dbReference>
<keyword evidence="1" id="KW-0489">Methyltransferase</keyword>
<dbReference type="GO" id="GO:0032259">
    <property type="term" value="P:methylation"/>
    <property type="evidence" value="ECO:0007669"/>
    <property type="project" value="UniProtKB-KW"/>
</dbReference>
<name>A0ABT2MUS4_9CYAN</name>
<gene>
    <name evidence="1" type="ORF">NG799_19485</name>
</gene>
<dbReference type="Proteomes" id="UP001525890">
    <property type="component" value="Unassembled WGS sequence"/>
</dbReference>
<proteinExistence type="predicted"/>
<dbReference type="PROSITE" id="PS00092">
    <property type="entry name" value="N6_MTASE"/>
    <property type="match status" value="1"/>
</dbReference>
<evidence type="ECO:0000313" key="2">
    <source>
        <dbReference type="Proteomes" id="UP001525890"/>
    </source>
</evidence>